<dbReference type="AlphaFoldDB" id="A0A8S3QV45"/>
<sequence length="258" mass="30140">MLKRTYSYLLVFCCREILGEEIHIKLEGKNDRHLLSKFNALPKDEKFVSFKLMSCYEGIVWFLSKSTDFYNTNVYNHNIYQAHVGSDYNTNAKLVEFKNRIWIDLQRNLGPQVDCNNYKQFWFSWDDGYLMVGKGSIRNQNVLLIYEPKCPFYTEQIGISGSDVLTHWIFNTTNSYTTTQQEQKNTQIGTRYRPTLSCPASRVVLTMDTESKIECLLMCTYDKQCQRAMYKSDTSSNCELMTGEPVRDGTRPNYIPIN</sequence>
<accession>A0A8S3QV45</accession>
<evidence type="ECO:0000313" key="3">
    <source>
        <dbReference type="EMBL" id="CAG2199656.1"/>
    </source>
</evidence>
<keyword evidence="4" id="KW-1185">Reference proteome</keyword>
<evidence type="ECO:0000259" key="1">
    <source>
        <dbReference type="Pfam" id="PF00024"/>
    </source>
</evidence>
<organism evidence="3 4">
    <name type="scientific">Mytilus edulis</name>
    <name type="common">Blue mussel</name>
    <dbReference type="NCBI Taxonomy" id="6550"/>
    <lineage>
        <taxon>Eukaryota</taxon>
        <taxon>Metazoa</taxon>
        <taxon>Spiralia</taxon>
        <taxon>Lophotrochozoa</taxon>
        <taxon>Mollusca</taxon>
        <taxon>Bivalvia</taxon>
        <taxon>Autobranchia</taxon>
        <taxon>Pteriomorphia</taxon>
        <taxon>Mytilida</taxon>
        <taxon>Mytiloidea</taxon>
        <taxon>Mytilidae</taxon>
        <taxon>Mytilinae</taxon>
        <taxon>Mytilus</taxon>
    </lineage>
</organism>
<reference evidence="3" key="1">
    <citation type="submission" date="2021-03" db="EMBL/GenBank/DDBJ databases">
        <authorList>
            <person name="Bekaert M."/>
        </authorList>
    </citation>
    <scope>NUCLEOTIDE SEQUENCE</scope>
</reference>
<protein>
    <recommendedName>
        <fullName evidence="5">Farnesoic acid O-methyl transferase domain-containing protein</fullName>
    </recommendedName>
</protein>
<feature type="domain" description="Apple" evidence="1">
    <location>
        <begin position="205"/>
        <end position="247"/>
    </location>
</feature>
<evidence type="ECO:0000259" key="2">
    <source>
        <dbReference type="Pfam" id="PF12248"/>
    </source>
</evidence>
<dbReference type="InterPro" id="IPR003609">
    <property type="entry name" value="Pan_app"/>
</dbReference>
<feature type="domain" description="Farnesoic acid O-methyl transferase" evidence="2">
    <location>
        <begin position="47"/>
        <end position="172"/>
    </location>
</feature>
<evidence type="ECO:0000313" key="4">
    <source>
        <dbReference type="Proteomes" id="UP000683360"/>
    </source>
</evidence>
<evidence type="ECO:0008006" key="5">
    <source>
        <dbReference type="Google" id="ProtNLM"/>
    </source>
</evidence>
<dbReference type="InterPro" id="IPR022041">
    <property type="entry name" value="Methyltransf_FA"/>
</dbReference>
<dbReference type="EMBL" id="CAJPWZ010000722">
    <property type="protein sequence ID" value="CAG2199656.1"/>
    <property type="molecule type" value="Genomic_DNA"/>
</dbReference>
<name>A0A8S3QV45_MYTED</name>
<dbReference type="Pfam" id="PF12248">
    <property type="entry name" value="Methyltransf_FA"/>
    <property type="match status" value="1"/>
</dbReference>
<dbReference type="Proteomes" id="UP000683360">
    <property type="component" value="Unassembled WGS sequence"/>
</dbReference>
<proteinExistence type="predicted"/>
<comment type="caution">
    <text evidence="3">The sequence shown here is derived from an EMBL/GenBank/DDBJ whole genome shotgun (WGS) entry which is preliminary data.</text>
</comment>
<gene>
    <name evidence="3" type="ORF">MEDL_14425</name>
</gene>
<dbReference type="OrthoDB" id="6080122at2759"/>
<dbReference type="Pfam" id="PF00024">
    <property type="entry name" value="PAN_1"/>
    <property type="match status" value="1"/>
</dbReference>